<dbReference type="GO" id="GO:0006508">
    <property type="term" value="P:proteolysis"/>
    <property type="evidence" value="ECO:0007669"/>
    <property type="project" value="UniProtKB-KW"/>
</dbReference>
<keyword evidence="4 5" id="KW-0720">Serine protease</keyword>
<evidence type="ECO:0000313" key="11">
    <source>
        <dbReference type="Proteomes" id="UP000510647"/>
    </source>
</evidence>
<dbReference type="AlphaFoldDB" id="A0A7H9HUB9"/>
<feature type="domain" description="Peptidase S8/S53" evidence="9">
    <location>
        <begin position="164"/>
        <end position="384"/>
    </location>
</feature>
<feature type="region of interest" description="Disordered" evidence="7">
    <location>
        <begin position="453"/>
        <end position="479"/>
    </location>
</feature>
<evidence type="ECO:0000256" key="8">
    <source>
        <dbReference type="SAM" id="SignalP"/>
    </source>
</evidence>
<evidence type="ECO:0000256" key="7">
    <source>
        <dbReference type="SAM" id="MobiDB-lite"/>
    </source>
</evidence>
<feature type="signal peptide" evidence="8">
    <location>
        <begin position="1"/>
        <end position="20"/>
    </location>
</feature>
<dbReference type="PRINTS" id="PR00723">
    <property type="entry name" value="SUBTILISIN"/>
</dbReference>
<evidence type="ECO:0000256" key="6">
    <source>
        <dbReference type="RuleBase" id="RU003355"/>
    </source>
</evidence>
<feature type="chain" id="PRO_5028858721" description="Peptidase S8/S53 domain-containing protein" evidence="8">
    <location>
        <begin position="21"/>
        <end position="479"/>
    </location>
</feature>
<feature type="active site" description="Charge relay system" evidence="5">
    <location>
        <position position="167"/>
    </location>
</feature>
<dbReference type="OrthoDB" id="206201at2759"/>
<dbReference type="InterPro" id="IPR036852">
    <property type="entry name" value="Peptidase_S8/S53_dom_sf"/>
</dbReference>
<dbReference type="InterPro" id="IPR015500">
    <property type="entry name" value="Peptidase_S8_subtilisin-rel"/>
</dbReference>
<keyword evidence="3 5" id="KW-0378">Hydrolase</keyword>
<dbReference type="PANTHER" id="PTHR43806">
    <property type="entry name" value="PEPTIDASE S8"/>
    <property type="match status" value="1"/>
</dbReference>
<organism evidence="10 11">
    <name type="scientific">Torulaspora globosa</name>
    <dbReference type="NCBI Taxonomy" id="48254"/>
    <lineage>
        <taxon>Eukaryota</taxon>
        <taxon>Fungi</taxon>
        <taxon>Dikarya</taxon>
        <taxon>Ascomycota</taxon>
        <taxon>Saccharomycotina</taxon>
        <taxon>Saccharomycetes</taxon>
        <taxon>Saccharomycetales</taxon>
        <taxon>Saccharomycetaceae</taxon>
        <taxon>Torulaspora</taxon>
    </lineage>
</organism>
<evidence type="ECO:0000313" key="10">
    <source>
        <dbReference type="EMBL" id="QLQ81328.1"/>
    </source>
</evidence>
<keyword evidence="11" id="KW-1185">Reference proteome</keyword>
<dbReference type="PROSITE" id="PS00137">
    <property type="entry name" value="SUBTILASE_HIS"/>
    <property type="match status" value="1"/>
</dbReference>
<dbReference type="GO" id="GO:0030435">
    <property type="term" value="P:sporulation resulting in formation of a cellular spore"/>
    <property type="evidence" value="ECO:0007669"/>
    <property type="project" value="UniProtKB-ARBA"/>
</dbReference>
<dbReference type="Proteomes" id="UP000510647">
    <property type="component" value="Chromosome 6"/>
</dbReference>
<feature type="active site" description="Charge relay system" evidence="5">
    <location>
        <position position="198"/>
    </location>
</feature>
<dbReference type="PANTHER" id="PTHR43806:SF13">
    <property type="entry name" value="SUBTILASE-TYPE PROTEINASE RRT12"/>
    <property type="match status" value="1"/>
</dbReference>
<dbReference type="SUPFAM" id="SSF52743">
    <property type="entry name" value="Subtilisin-like"/>
    <property type="match status" value="1"/>
</dbReference>
<reference evidence="10 11" key="1">
    <citation type="submission" date="2020-06" db="EMBL/GenBank/DDBJ databases">
        <title>The yeast mating-type switching endonuclease HO is a domesticated member of an unorthodox homing genetic element family.</title>
        <authorList>
            <person name="Coughlan A.Y."/>
            <person name="Lombardi L."/>
            <person name="Braun-Galleani S."/>
            <person name="Martos A.R."/>
            <person name="Galeote V."/>
            <person name="Bigey F."/>
            <person name="Dequin S."/>
            <person name="Byrne K.P."/>
            <person name="Wolfe K.H."/>
        </authorList>
    </citation>
    <scope>NUCLEOTIDE SEQUENCE [LARGE SCALE GENOMIC DNA]</scope>
    <source>
        <strain evidence="10 11">CBS2947</strain>
    </source>
</reference>
<dbReference type="FunFam" id="3.40.50.200:FF:000007">
    <property type="entry name" value="Subtilisin-like serine protease"/>
    <property type="match status" value="1"/>
</dbReference>
<keyword evidence="2 5" id="KW-0645">Protease</keyword>
<dbReference type="InterPro" id="IPR023828">
    <property type="entry name" value="Peptidase_S8_Ser-AS"/>
</dbReference>
<evidence type="ECO:0000256" key="5">
    <source>
        <dbReference type="PROSITE-ProRule" id="PRU01240"/>
    </source>
</evidence>
<feature type="active site" description="Charge relay system" evidence="5">
    <location>
        <position position="355"/>
    </location>
</feature>
<dbReference type="InterPro" id="IPR034193">
    <property type="entry name" value="PCSK9_ProteinaseK-like"/>
</dbReference>
<keyword evidence="8" id="KW-0732">Signal</keyword>
<gene>
    <name evidence="10" type="ORF">HG537_0F00890</name>
</gene>
<dbReference type="PROSITE" id="PS00136">
    <property type="entry name" value="SUBTILASE_ASP"/>
    <property type="match status" value="1"/>
</dbReference>
<evidence type="ECO:0000256" key="2">
    <source>
        <dbReference type="ARBA" id="ARBA00022670"/>
    </source>
</evidence>
<accession>A0A7H9HUB9</accession>
<evidence type="ECO:0000256" key="3">
    <source>
        <dbReference type="ARBA" id="ARBA00022801"/>
    </source>
</evidence>
<comment type="similarity">
    <text evidence="1 5 6">Belongs to the peptidase S8 family.</text>
</comment>
<name>A0A7H9HUB9_9SACH</name>
<dbReference type="Pfam" id="PF00082">
    <property type="entry name" value="Peptidase_S8"/>
    <property type="match status" value="1"/>
</dbReference>
<sequence>MRFIFWLMGTVLIITGYGSAEEFFVRFKTPKTFDTFMGTGIQRLRFFRDFVHCRIGKSFSFGSFRGLSIDVPSEIAARIRKSPLVAEVVPNVEFNAFDNDERQRNLRFHYDPRFTKLQRGAPRHLSRLSRRSQLPYDSNGETGRPVGFNYYYDKKHCGEGVNAYIIDTGIYKEHEDFQGRAIFGVDLTGEGPGDGNGHGTHVAGIVGSKSFGVAKGVTMVEVKALNAKGQGNLTTVISAMEFSVNHCRSSNRKGCVINLSLGAIRNSVINQAVKAAHEAGMVIVVAAGNSNINACWNSPASASQAISVGAFDDRTDTIAKFSNWGSCVDIFAPGVRVCSLSSLPPYKPTVFSGTSMASPSITGLAAILLDKGIRHDQIKDHIIGMSTSDVFQRRTLIFKPGTPNRVAFNGVAKSDDRFSNAVYQSINADSLIDDLKSCQPDLEKLRSIADGGFTINNPKDDSPGRDCYPNPSKRTVLSP</sequence>
<dbReference type="GO" id="GO:0004252">
    <property type="term" value="F:serine-type endopeptidase activity"/>
    <property type="evidence" value="ECO:0007669"/>
    <property type="project" value="UniProtKB-UniRule"/>
</dbReference>
<dbReference type="InterPro" id="IPR050131">
    <property type="entry name" value="Peptidase_S8_subtilisin-like"/>
</dbReference>
<protein>
    <recommendedName>
        <fullName evidence="9">Peptidase S8/S53 domain-containing protein</fullName>
    </recommendedName>
</protein>
<evidence type="ECO:0000256" key="1">
    <source>
        <dbReference type="ARBA" id="ARBA00011073"/>
    </source>
</evidence>
<dbReference type="InterPro" id="IPR022398">
    <property type="entry name" value="Peptidase_S8_His-AS"/>
</dbReference>
<dbReference type="Gene3D" id="3.40.50.200">
    <property type="entry name" value="Peptidase S8/S53 domain"/>
    <property type="match status" value="1"/>
</dbReference>
<proteinExistence type="inferred from homology"/>
<dbReference type="EMBL" id="CP059272">
    <property type="protein sequence ID" value="QLQ81328.1"/>
    <property type="molecule type" value="Genomic_DNA"/>
</dbReference>
<evidence type="ECO:0000256" key="4">
    <source>
        <dbReference type="ARBA" id="ARBA00022825"/>
    </source>
</evidence>
<dbReference type="InterPro" id="IPR000209">
    <property type="entry name" value="Peptidase_S8/S53_dom"/>
</dbReference>
<dbReference type="PROSITE" id="PS51892">
    <property type="entry name" value="SUBTILASE"/>
    <property type="match status" value="1"/>
</dbReference>
<evidence type="ECO:0000259" key="9">
    <source>
        <dbReference type="Pfam" id="PF00082"/>
    </source>
</evidence>
<dbReference type="InterPro" id="IPR023827">
    <property type="entry name" value="Peptidase_S8_Asp-AS"/>
</dbReference>
<dbReference type="CDD" id="cd04077">
    <property type="entry name" value="Peptidases_S8_PCSK9_ProteinaseK_like"/>
    <property type="match status" value="1"/>
</dbReference>
<dbReference type="PROSITE" id="PS00138">
    <property type="entry name" value="SUBTILASE_SER"/>
    <property type="match status" value="1"/>
</dbReference>